<gene>
    <name evidence="2" type="ORF">NCTC13079_00207</name>
</gene>
<keyword evidence="3" id="KW-1185">Reference proteome</keyword>
<proteinExistence type="predicted"/>
<evidence type="ECO:0000313" key="2">
    <source>
        <dbReference type="EMBL" id="VEJ34547.1"/>
    </source>
</evidence>
<sequence length="49" mass="5278">MEKEVRTMKKRSVLLLVCALLASFVASHIAVAQEVQQADNVVVAEPLAA</sequence>
<evidence type="ECO:0000313" key="3">
    <source>
        <dbReference type="Proteomes" id="UP000269544"/>
    </source>
</evidence>
<name>A0A3S4YUJ2_9FIRM</name>
<evidence type="ECO:0000256" key="1">
    <source>
        <dbReference type="SAM" id="SignalP"/>
    </source>
</evidence>
<dbReference type="Proteomes" id="UP000269544">
    <property type="component" value="Chromosome"/>
</dbReference>
<feature type="signal peptide" evidence="1">
    <location>
        <begin position="1"/>
        <end position="32"/>
    </location>
</feature>
<feature type="chain" id="PRO_5018655113" evidence="1">
    <location>
        <begin position="33"/>
        <end position="49"/>
    </location>
</feature>
<dbReference type="EMBL" id="LR134523">
    <property type="protein sequence ID" value="VEJ34547.1"/>
    <property type="molecule type" value="Genomic_DNA"/>
</dbReference>
<organism evidence="2 3">
    <name type="scientific">Aedoeadaptatus ivorii</name>
    <dbReference type="NCBI Taxonomy" id="54006"/>
    <lineage>
        <taxon>Bacteria</taxon>
        <taxon>Bacillati</taxon>
        <taxon>Bacillota</taxon>
        <taxon>Tissierellia</taxon>
        <taxon>Tissierellales</taxon>
        <taxon>Peptoniphilaceae</taxon>
        <taxon>Aedoeadaptatus</taxon>
    </lineage>
</organism>
<protein>
    <submittedName>
        <fullName evidence="2">Uncharacterized protein</fullName>
    </submittedName>
</protein>
<reference evidence="2 3" key="1">
    <citation type="submission" date="2018-12" db="EMBL/GenBank/DDBJ databases">
        <authorList>
            <consortium name="Pathogen Informatics"/>
        </authorList>
    </citation>
    <scope>NUCLEOTIDE SEQUENCE [LARGE SCALE GENOMIC DNA]</scope>
    <source>
        <strain evidence="2 3">NCTC13079</strain>
    </source>
</reference>
<dbReference type="KEGG" id="piv:NCTC13079_00207"/>
<accession>A0A3S4YUJ2</accession>
<dbReference type="AlphaFoldDB" id="A0A3S4YUJ2"/>
<keyword evidence="1" id="KW-0732">Signal</keyword>